<dbReference type="Proteomes" id="UP000691718">
    <property type="component" value="Unassembled WGS sequence"/>
</dbReference>
<comment type="caution">
    <text evidence="1">The sequence shown here is derived from an EMBL/GenBank/DDBJ whole genome shotgun (WGS) entry which is preliminary data.</text>
</comment>
<evidence type="ECO:0000313" key="1">
    <source>
        <dbReference type="EMBL" id="CAG5057594.1"/>
    </source>
</evidence>
<proteinExistence type="predicted"/>
<dbReference type="AlphaFoldDB" id="A0A8S3Y9Z9"/>
<gene>
    <name evidence="1" type="ORF">PAPOLLO_LOCUS27266</name>
</gene>
<keyword evidence="2" id="KW-1185">Reference proteome</keyword>
<evidence type="ECO:0000313" key="2">
    <source>
        <dbReference type="Proteomes" id="UP000691718"/>
    </source>
</evidence>
<accession>A0A8S3Y9Z9</accession>
<dbReference type="EMBL" id="CAJQZP010001634">
    <property type="protein sequence ID" value="CAG5057594.1"/>
    <property type="molecule type" value="Genomic_DNA"/>
</dbReference>
<name>A0A8S3Y9Z9_PARAO</name>
<protein>
    <submittedName>
        <fullName evidence="1">(apollo) hypothetical protein</fullName>
    </submittedName>
</protein>
<organism evidence="1 2">
    <name type="scientific">Parnassius apollo</name>
    <name type="common">Apollo butterfly</name>
    <name type="synonym">Papilio apollo</name>
    <dbReference type="NCBI Taxonomy" id="110799"/>
    <lineage>
        <taxon>Eukaryota</taxon>
        <taxon>Metazoa</taxon>
        <taxon>Ecdysozoa</taxon>
        <taxon>Arthropoda</taxon>
        <taxon>Hexapoda</taxon>
        <taxon>Insecta</taxon>
        <taxon>Pterygota</taxon>
        <taxon>Neoptera</taxon>
        <taxon>Endopterygota</taxon>
        <taxon>Lepidoptera</taxon>
        <taxon>Glossata</taxon>
        <taxon>Ditrysia</taxon>
        <taxon>Papilionoidea</taxon>
        <taxon>Papilionidae</taxon>
        <taxon>Parnassiinae</taxon>
        <taxon>Parnassini</taxon>
        <taxon>Parnassius</taxon>
        <taxon>Parnassius</taxon>
    </lineage>
</organism>
<sequence>MAFLNDDDIENELEQMFGFLDNPDESEDEYEGEDSLEIGYTCDVGGSQYYSKSRKSSAWTMKTQSCEFPFRSFLPDG</sequence>
<reference evidence="1" key="1">
    <citation type="submission" date="2021-04" db="EMBL/GenBank/DDBJ databases">
        <authorList>
            <person name="Tunstrom K."/>
        </authorList>
    </citation>
    <scope>NUCLEOTIDE SEQUENCE</scope>
</reference>